<organism evidence="2 3">
    <name type="scientific">Paraphaeosphaeria minitans</name>
    <dbReference type="NCBI Taxonomy" id="565426"/>
    <lineage>
        <taxon>Eukaryota</taxon>
        <taxon>Fungi</taxon>
        <taxon>Dikarya</taxon>
        <taxon>Ascomycota</taxon>
        <taxon>Pezizomycotina</taxon>
        <taxon>Dothideomycetes</taxon>
        <taxon>Pleosporomycetidae</taxon>
        <taxon>Pleosporales</taxon>
        <taxon>Massarineae</taxon>
        <taxon>Didymosphaeriaceae</taxon>
        <taxon>Paraphaeosphaeria</taxon>
    </lineage>
</organism>
<feature type="compositionally biased region" description="Basic and acidic residues" evidence="1">
    <location>
        <begin position="768"/>
        <end position="796"/>
    </location>
</feature>
<feature type="region of interest" description="Disordered" evidence="1">
    <location>
        <begin position="655"/>
        <end position="840"/>
    </location>
</feature>
<evidence type="ECO:0000256" key="1">
    <source>
        <dbReference type="SAM" id="MobiDB-lite"/>
    </source>
</evidence>
<feature type="compositionally biased region" description="Low complexity" evidence="1">
    <location>
        <begin position="408"/>
        <end position="427"/>
    </location>
</feature>
<dbReference type="OrthoDB" id="3538943at2759"/>
<proteinExistence type="predicted"/>
<protein>
    <recommendedName>
        <fullName evidence="4">Telomere replication protein EST3</fullName>
    </recommendedName>
</protein>
<feature type="compositionally biased region" description="Low complexity" evidence="1">
    <location>
        <begin position="1247"/>
        <end position="1268"/>
    </location>
</feature>
<feature type="compositionally biased region" description="Polar residues" evidence="1">
    <location>
        <begin position="241"/>
        <end position="276"/>
    </location>
</feature>
<sequence length="1314" mass="143894">MNIWLEQDIATQLDLAAAWLSRTDGTSDDEWAKLKLYEDSGSSLRIPVRVAEERRDNRARQLDPLTLTDGAASIEASLSPECHKSLRARQPHIPFTVRKYTLLYTPYGPPRHRVTFTLNSVDPDHRADTSKQPFGHLRPIHLCEDVVESALKLRQIRIESDRRCFGTVDCEGEAQDGMSPMDSPGKEASNEERYLDTQMAYGTQVAHRTRTPSKTTGHVTEPVHQVTRNDSRRTALLGLLNSRTAVAGPSTSDSTNESPRVDTDANQPSPGHSRLSNIILRPAAHGDAPKVPSAGGFPRTSTSRASNEGLAPPTDRLQSARLPPSYPRQNIDDKPPASVTTNSALENLEPEWLKDTCQADGCGRVPGPQQKLLSSWQKQRAGTNNRFPDANVPIQLFNAFRQFKLKATSSDSESSSDDGSSASNTNSPEEENIRDRGSTAHVASNEVDDLSDEEASTPGTPIPWSSSPVRQAPKAPFRPGHILPPDSSLPEHSTAIQRELQETSPVQEAQRVVALQSSGEENISGPHSSPPLVPEGDDSDMDMEMNLPRGLDEGSPARNIPPAATAVRKAAVVQVKETPYSKEKNPASPANVILAARAQQQDSSGTSNDTSSTSIVLGTYHESSSSIKSVSHGTDAVPSQLTALVPSWNDHEVNIEPVEVSMANANDEPPQPSLDFEDQRQHAHSPAPPLNPHEDLDPRLEPEQPRVEDGSSPLMSPSLSPVSGQRSHLGVESNVISHAKRKFEHSPSRRTRPSKRKLPRYDGFLGGERTEHTDYRNDLEEHRKAHFEQLTNKERTAFPVSLANYSSENRPNPGAQSTSSHGFHEANRGTEQGLEDLQTRSIFNANAMEREEHLASGHRDVDIDQTHPQTRESPPHSTGRAELQAPEYPSSEPLPQIPTPSFTLASEVPKGDDMEIDDAEAGDSDTGRRAEIDDVETGDRHTGRHVEIDDLETARMQNTEAHENITTQEVGGQYDSRHLQARLRTFDPPPRTAFSATKPKEVRPGMPSSKSATIFEVFKTRYPAYTGDMRHFLGQCKQMEKLDDQDKMVPKWQWDDFIIRNRSDYRDYANQCLDNGEDAEPYYRFYKDNLRDTLYKEGIIISRKTLAAAIGELEGGTAAKATAALRKDTVAKVFPSSSLDRRSDTEVSVGKSSAVKAPTAKMPGSRASGGKPAAVEGSSPIANMQRKARQSLPPAFSKQSGANTDTAQRPSKERPRQSLQAPPSRGPSPLPSSSSLDHSKPAKQSNRLSTCHSTSTSRRSMQRTSSGSCVSMEPTGDPYRDFVFAMGRAKSFTGNDKVRSASTPTPGGSKKNGG</sequence>
<feature type="compositionally biased region" description="Polar residues" evidence="1">
    <location>
        <begin position="515"/>
        <end position="527"/>
    </location>
</feature>
<feature type="region of interest" description="Disordered" evidence="1">
    <location>
        <begin position="206"/>
        <end position="341"/>
    </location>
</feature>
<feature type="region of interest" description="Disordered" evidence="1">
    <location>
        <begin position="597"/>
        <end position="636"/>
    </location>
</feature>
<dbReference type="Proteomes" id="UP000756921">
    <property type="component" value="Unassembled WGS sequence"/>
</dbReference>
<dbReference type="EMBL" id="WJXW01000006">
    <property type="protein sequence ID" value="KAF9735498.1"/>
    <property type="molecule type" value="Genomic_DNA"/>
</dbReference>
<feature type="compositionally biased region" description="Low complexity" evidence="1">
    <location>
        <begin position="599"/>
        <end position="614"/>
    </location>
</feature>
<feature type="compositionally biased region" description="Polar residues" evidence="1">
    <location>
        <begin position="490"/>
        <end position="507"/>
    </location>
</feature>
<feature type="region of interest" description="Disordered" evidence="1">
    <location>
        <begin position="986"/>
        <end position="1008"/>
    </location>
</feature>
<evidence type="ECO:0000313" key="2">
    <source>
        <dbReference type="EMBL" id="KAF9735498.1"/>
    </source>
</evidence>
<feature type="compositionally biased region" description="Polar residues" evidence="1">
    <location>
        <begin position="803"/>
        <end position="821"/>
    </location>
</feature>
<name>A0A9P6GHK1_9PLEO</name>
<comment type="caution">
    <text evidence="2">The sequence shown here is derived from an EMBL/GenBank/DDBJ whole genome shotgun (WGS) entry which is preliminary data.</text>
</comment>
<feature type="compositionally biased region" description="Low complexity" evidence="1">
    <location>
        <begin position="711"/>
        <end position="723"/>
    </location>
</feature>
<gene>
    <name evidence="2" type="ORF">PMIN01_06903</name>
</gene>
<feature type="compositionally biased region" description="Polar residues" evidence="1">
    <location>
        <begin position="371"/>
        <end position="386"/>
    </location>
</feature>
<feature type="compositionally biased region" description="Basic and acidic residues" evidence="1">
    <location>
        <begin position="852"/>
        <end position="874"/>
    </location>
</feature>
<feature type="region of interest" description="Disordered" evidence="1">
    <location>
        <begin position="1138"/>
        <end position="1314"/>
    </location>
</feature>
<feature type="region of interest" description="Disordered" evidence="1">
    <location>
        <begin position="408"/>
        <end position="560"/>
    </location>
</feature>
<feature type="compositionally biased region" description="Basic and acidic residues" evidence="1">
    <location>
        <begin position="692"/>
        <end position="709"/>
    </location>
</feature>
<feature type="compositionally biased region" description="Acidic residues" evidence="1">
    <location>
        <begin position="446"/>
        <end position="455"/>
    </location>
</feature>
<feature type="compositionally biased region" description="Polar residues" evidence="1">
    <location>
        <begin position="1197"/>
        <end position="1209"/>
    </location>
</feature>
<evidence type="ECO:0008006" key="4">
    <source>
        <dbReference type="Google" id="ProtNLM"/>
    </source>
</evidence>
<reference evidence="2" key="1">
    <citation type="journal article" date="2020" name="Mol. Plant Microbe Interact.">
        <title>Genome Sequence of the Biocontrol Agent Coniothyrium minitans strain Conio (IMI 134523).</title>
        <authorList>
            <person name="Patel D."/>
            <person name="Shittu T.A."/>
            <person name="Baroncelli R."/>
            <person name="Muthumeenakshi S."/>
            <person name="Osborne T.H."/>
            <person name="Janganan T.K."/>
            <person name="Sreenivasaprasad S."/>
        </authorList>
    </citation>
    <scope>NUCLEOTIDE SEQUENCE</scope>
    <source>
        <strain evidence="2">Conio</strain>
    </source>
</reference>
<feature type="compositionally biased region" description="Basic residues" evidence="1">
    <location>
        <begin position="738"/>
        <end position="758"/>
    </location>
</feature>
<evidence type="ECO:0000313" key="3">
    <source>
        <dbReference type="Proteomes" id="UP000756921"/>
    </source>
</evidence>
<accession>A0A9P6GHK1</accession>
<keyword evidence="3" id="KW-1185">Reference proteome</keyword>
<feature type="region of interest" description="Disordered" evidence="1">
    <location>
        <begin position="852"/>
        <end position="930"/>
    </location>
</feature>
<feature type="compositionally biased region" description="Polar residues" evidence="1">
    <location>
        <begin position="457"/>
        <end position="469"/>
    </location>
</feature>
<feature type="region of interest" description="Disordered" evidence="1">
    <location>
        <begin position="368"/>
        <end position="389"/>
    </location>
</feature>
<feature type="compositionally biased region" description="Acidic residues" evidence="1">
    <location>
        <begin position="914"/>
        <end position="923"/>
    </location>
</feature>